<gene>
    <name evidence="3" type="ORF">RF683_07450</name>
</gene>
<keyword evidence="1" id="KW-1133">Transmembrane helix</keyword>
<reference evidence="3" key="1">
    <citation type="submission" date="2023-09" db="EMBL/GenBank/DDBJ databases">
        <title>Flavobacterium sp. 20NA77.7 isolated from freshwater.</title>
        <authorList>
            <person name="Le V."/>
            <person name="Ko S.-R."/>
            <person name="Ahn C.-Y."/>
            <person name="Oh H.-M."/>
        </authorList>
    </citation>
    <scope>NUCLEOTIDE SEQUENCE</scope>
    <source>
        <strain evidence="3">20NA77.7</strain>
    </source>
</reference>
<feature type="transmembrane region" description="Helical" evidence="1">
    <location>
        <begin position="40"/>
        <end position="58"/>
    </location>
</feature>
<keyword evidence="2" id="KW-0732">Signal</keyword>
<keyword evidence="1" id="KW-0812">Transmembrane</keyword>
<dbReference type="EMBL" id="CP133721">
    <property type="protein sequence ID" value="WMW77324.1"/>
    <property type="molecule type" value="Genomic_DNA"/>
</dbReference>
<sequence>MKKKTLKLLLIITNLIAFSNILSAQTNDPIEPPPPVPINDYVNFAIIFAILIAIYFIYNFETNKENL</sequence>
<proteinExistence type="predicted"/>
<feature type="signal peptide" evidence="2">
    <location>
        <begin position="1"/>
        <end position="24"/>
    </location>
</feature>
<dbReference type="RefSeq" id="WP_309531701.1">
    <property type="nucleotide sequence ID" value="NZ_CP133721.1"/>
</dbReference>
<protein>
    <recommendedName>
        <fullName evidence="5">Signal peptidase</fullName>
    </recommendedName>
</protein>
<keyword evidence="1" id="KW-0472">Membrane</keyword>
<evidence type="ECO:0008006" key="5">
    <source>
        <dbReference type="Google" id="ProtNLM"/>
    </source>
</evidence>
<evidence type="ECO:0000313" key="3">
    <source>
        <dbReference type="EMBL" id="WMW77324.1"/>
    </source>
</evidence>
<name>A0ABY9R841_9FLAO</name>
<evidence type="ECO:0000256" key="1">
    <source>
        <dbReference type="SAM" id="Phobius"/>
    </source>
</evidence>
<evidence type="ECO:0000313" key="4">
    <source>
        <dbReference type="Proteomes" id="UP001180481"/>
    </source>
</evidence>
<organism evidence="3 4">
    <name type="scientific">Flavobacterium nakdongensis</name>
    <dbReference type="NCBI Taxonomy" id="3073563"/>
    <lineage>
        <taxon>Bacteria</taxon>
        <taxon>Pseudomonadati</taxon>
        <taxon>Bacteroidota</taxon>
        <taxon>Flavobacteriia</taxon>
        <taxon>Flavobacteriales</taxon>
        <taxon>Flavobacteriaceae</taxon>
        <taxon>Flavobacterium</taxon>
    </lineage>
</organism>
<evidence type="ECO:0000256" key="2">
    <source>
        <dbReference type="SAM" id="SignalP"/>
    </source>
</evidence>
<keyword evidence="4" id="KW-1185">Reference proteome</keyword>
<feature type="chain" id="PRO_5047431264" description="Signal peptidase" evidence="2">
    <location>
        <begin position="25"/>
        <end position="67"/>
    </location>
</feature>
<accession>A0ABY9R841</accession>
<dbReference type="Proteomes" id="UP001180481">
    <property type="component" value="Chromosome"/>
</dbReference>